<gene>
    <name evidence="12" type="ORF">WICMUC_000589</name>
</gene>
<name>A0A9P8TIA3_9ASCO</name>
<evidence type="ECO:0000256" key="8">
    <source>
        <dbReference type="ARBA" id="ARBA00023128"/>
    </source>
</evidence>
<organism evidence="12 13">
    <name type="scientific">Wickerhamomyces mucosus</name>
    <dbReference type="NCBI Taxonomy" id="1378264"/>
    <lineage>
        <taxon>Eukaryota</taxon>
        <taxon>Fungi</taxon>
        <taxon>Dikarya</taxon>
        <taxon>Ascomycota</taxon>
        <taxon>Saccharomycotina</taxon>
        <taxon>Saccharomycetes</taxon>
        <taxon>Phaffomycetales</taxon>
        <taxon>Wickerhamomycetaceae</taxon>
        <taxon>Wickerhamomyces</taxon>
    </lineage>
</organism>
<accession>A0A9P8TIA3</accession>
<keyword evidence="6 11" id="KW-1133">Transmembrane helix</keyword>
<proteinExistence type="inferred from homology"/>
<evidence type="ECO:0000256" key="6">
    <source>
        <dbReference type="ARBA" id="ARBA00022989"/>
    </source>
</evidence>
<comment type="subcellular location">
    <subcellularLocation>
        <location evidence="1">Membrane</location>
        <topology evidence="1">Single-pass membrane protein</topology>
    </subcellularLocation>
    <subcellularLocation>
        <location evidence="2">Mitochondrion</location>
    </subcellularLocation>
</comment>
<dbReference type="FunFam" id="1.20.5.340:FF:000018">
    <property type="entry name" value="Mitochondrial protein FMP32"/>
    <property type="match status" value="1"/>
</dbReference>
<keyword evidence="13" id="KW-1185">Reference proteome</keyword>
<evidence type="ECO:0000256" key="3">
    <source>
        <dbReference type="ARBA" id="ARBA00007224"/>
    </source>
</evidence>
<dbReference type="Proteomes" id="UP000769528">
    <property type="component" value="Unassembled WGS sequence"/>
</dbReference>
<evidence type="ECO:0000313" key="12">
    <source>
        <dbReference type="EMBL" id="KAH3679846.1"/>
    </source>
</evidence>
<evidence type="ECO:0000256" key="10">
    <source>
        <dbReference type="SAM" id="Coils"/>
    </source>
</evidence>
<feature type="transmembrane region" description="Helical" evidence="11">
    <location>
        <begin position="175"/>
        <end position="194"/>
    </location>
</feature>
<comment type="caution">
    <text evidence="12">The sequence shown here is derived from an EMBL/GenBank/DDBJ whole genome shotgun (WGS) entry which is preliminary data.</text>
</comment>
<reference evidence="12" key="1">
    <citation type="journal article" date="2021" name="Open Biol.">
        <title>Shared evolutionary footprints suggest mitochondrial oxidative damage underlies multiple complex I losses in fungi.</title>
        <authorList>
            <person name="Schikora-Tamarit M.A."/>
            <person name="Marcet-Houben M."/>
            <person name="Nosek J."/>
            <person name="Gabaldon T."/>
        </authorList>
    </citation>
    <scope>NUCLEOTIDE SEQUENCE</scope>
    <source>
        <strain evidence="12">CBS6341</strain>
    </source>
</reference>
<dbReference type="InterPro" id="IPR024461">
    <property type="entry name" value="CCDC90-like"/>
</dbReference>
<evidence type="ECO:0000256" key="5">
    <source>
        <dbReference type="ARBA" id="ARBA00022946"/>
    </source>
</evidence>
<sequence length="198" mass="22568">MMGINRIGIRLFQSSARIRAAHFDTRKFVIDLQKEGFTPQQSEGVVRIVSQSFNDGIDSVSSQLVTKETLSKMTYQQKVDFTKLRGELQTLDRSEFTTVQTEIERIRSDLEKLKTKIREDITKTSAGVKLDLSLEKGRIREDGSQHELHISEIDTRIDQEVANMKMQIDGVKTQVMQWLIGVCTGTFALVLAYVRLLT</sequence>
<dbReference type="GO" id="GO:0005739">
    <property type="term" value="C:mitochondrion"/>
    <property type="evidence" value="ECO:0007669"/>
    <property type="project" value="UniProtKB-SubCell"/>
</dbReference>
<evidence type="ECO:0008006" key="14">
    <source>
        <dbReference type="Google" id="ProtNLM"/>
    </source>
</evidence>
<dbReference type="GO" id="GO:0033617">
    <property type="term" value="P:mitochondrial respiratory chain complex IV assembly"/>
    <property type="evidence" value="ECO:0007669"/>
    <property type="project" value="TreeGrafter"/>
</dbReference>
<dbReference type="GO" id="GO:0016020">
    <property type="term" value="C:membrane"/>
    <property type="evidence" value="ECO:0007669"/>
    <property type="project" value="UniProtKB-SubCell"/>
</dbReference>
<reference evidence="12" key="2">
    <citation type="submission" date="2021-01" db="EMBL/GenBank/DDBJ databases">
        <authorList>
            <person name="Schikora-Tamarit M.A."/>
        </authorList>
    </citation>
    <scope>NUCLEOTIDE SEQUENCE</scope>
    <source>
        <strain evidence="12">CBS6341</strain>
    </source>
</reference>
<keyword evidence="7 10" id="KW-0175">Coiled coil</keyword>
<dbReference type="OrthoDB" id="889336at2759"/>
<evidence type="ECO:0000256" key="11">
    <source>
        <dbReference type="SAM" id="Phobius"/>
    </source>
</evidence>
<evidence type="ECO:0000256" key="2">
    <source>
        <dbReference type="ARBA" id="ARBA00004173"/>
    </source>
</evidence>
<evidence type="ECO:0000256" key="1">
    <source>
        <dbReference type="ARBA" id="ARBA00004167"/>
    </source>
</evidence>
<evidence type="ECO:0000256" key="7">
    <source>
        <dbReference type="ARBA" id="ARBA00023054"/>
    </source>
</evidence>
<dbReference type="EMBL" id="JAEUBF010000206">
    <property type="protein sequence ID" value="KAH3679846.1"/>
    <property type="molecule type" value="Genomic_DNA"/>
</dbReference>
<dbReference type="AlphaFoldDB" id="A0A9P8TIA3"/>
<comment type="similarity">
    <text evidence="3">Belongs to the CCDC90 family.</text>
</comment>
<keyword evidence="8" id="KW-0496">Mitochondrion</keyword>
<feature type="coiled-coil region" evidence="10">
    <location>
        <begin position="96"/>
        <end position="123"/>
    </location>
</feature>
<keyword evidence="9 11" id="KW-0472">Membrane</keyword>
<dbReference type="PANTHER" id="PTHR14360:SF1">
    <property type="entry name" value="PROTEIN FMP32, MITOCHONDRIAL"/>
    <property type="match status" value="1"/>
</dbReference>
<protein>
    <recommendedName>
        <fullName evidence="14">DUF1640 domain-containing protein</fullName>
    </recommendedName>
</protein>
<evidence type="ECO:0000256" key="9">
    <source>
        <dbReference type="ARBA" id="ARBA00023136"/>
    </source>
</evidence>
<evidence type="ECO:0000256" key="4">
    <source>
        <dbReference type="ARBA" id="ARBA00022692"/>
    </source>
</evidence>
<keyword evidence="5" id="KW-0809">Transit peptide</keyword>
<dbReference type="Gene3D" id="1.20.5.340">
    <property type="match status" value="1"/>
</dbReference>
<dbReference type="Pfam" id="PF07798">
    <property type="entry name" value="CCDC90-like"/>
    <property type="match status" value="1"/>
</dbReference>
<keyword evidence="4 11" id="KW-0812">Transmembrane</keyword>
<dbReference type="PANTHER" id="PTHR14360">
    <property type="entry name" value="PROTEIN FMP32, MITOCHONDRIAL"/>
    <property type="match status" value="1"/>
</dbReference>
<evidence type="ECO:0000313" key="13">
    <source>
        <dbReference type="Proteomes" id="UP000769528"/>
    </source>
</evidence>